<dbReference type="PANTHER" id="PTHR30417">
    <property type="entry name" value="N-ACETYLMURAMOYL-L-ALANINE AMIDASE AMID"/>
    <property type="match status" value="1"/>
</dbReference>
<gene>
    <name evidence="7" type="ORF">CR165_05985</name>
</gene>
<dbReference type="Gene3D" id="1.10.101.10">
    <property type="entry name" value="PGBD-like superfamily/PGBD"/>
    <property type="match status" value="1"/>
</dbReference>
<keyword evidence="8" id="KW-1185">Reference proteome</keyword>
<dbReference type="SMART" id="SM00644">
    <property type="entry name" value="Ami_2"/>
    <property type="match status" value="1"/>
</dbReference>
<dbReference type="InterPro" id="IPR036366">
    <property type="entry name" value="PGBDSf"/>
</dbReference>
<dbReference type="InterPro" id="IPR036365">
    <property type="entry name" value="PGBD-like_sf"/>
</dbReference>
<evidence type="ECO:0000256" key="5">
    <source>
        <dbReference type="ARBA" id="ARBA00023316"/>
    </source>
</evidence>
<dbReference type="EC" id="3.5.1.28" evidence="3"/>
<reference evidence="8" key="1">
    <citation type="submission" date="2017-10" db="EMBL/GenBank/DDBJ databases">
        <authorList>
            <person name="Toshchakov S.V."/>
            <person name="Goeva M.A."/>
        </authorList>
    </citation>
    <scope>NUCLEOTIDE SEQUENCE [LARGE SCALE GENOMIC DNA]</scope>
    <source>
        <strain evidence="8">JR1/69-1-13</strain>
    </source>
</reference>
<feature type="domain" description="N-acetylmuramoyl-L-alanine amidase" evidence="6">
    <location>
        <begin position="1"/>
        <end position="129"/>
    </location>
</feature>
<comment type="similarity">
    <text evidence="2">Belongs to the N-acetylmuramoyl-L-alanine amidase 2 family.</text>
</comment>
<dbReference type="GO" id="GO:0008745">
    <property type="term" value="F:N-acetylmuramoyl-L-alanine amidase activity"/>
    <property type="evidence" value="ECO:0007669"/>
    <property type="project" value="UniProtKB-EC"/>
</dbReference>
<dbReference type="GO" id="GO:0009253">
    <property type="term" value="P:peptidoglycan catabolic process"/>
    <property type="evidence" value="ECO:0007669"/>
    <property type="project" value="InterPro"/>
</dbReference>
<protein>
    <recommendedName>
        <fullName evidence="3">N-acetylmuramoyl-L-alanine amidase</fullName>
        <ecNumber evidence="3">3.5.1.28</ecNumber>
    </recommendedName>
</protein>
<evidence type="ECO:0000256" key="2">
    <source>
        <dbReference type="ARBA" id="ARBA00007553"/>
    </source>
</evidence>
<dbReference type="InterPro" id="IPR051206">
    <property type="entry name" value="NAMLAA_amidase_2"/>
</dbReference>
<dbReference type="Gene3D" id="3.40.80.10">
    <property type="entry name" value="Peptidoglycan recognition protein-like"/>
    <property type="match status" value="1"/>
</dbReference>
<dbReference type="GO" id="GO:0019867">
    <property type="term" value="C:outer membrane"/>
    <property type="evidence" value="ECO:0007669"/>
    <property type="project" value="TreeGrafter"/>
</dbReference>
<comment type="catalytic activity">
    <reaction evidence="1">
        <text>Hydrolyzes the link between N-acetylmuramoyl residues and L-amino acid residues in certain cell-wall glycopeptides.</text>
        <dbReference type="EC" id="3.5.1.28"/>
    </reaction>
</comment>
<proteinExistence type="inferred from homology"/>
<dbReference type="AlphaFoldDB" id="A0A2U1V7D9"/>
<comment type="caution">
    <text evidence="7">The sequence shown here is derived from an EMBL/GenBank/DDBJ whole genome shotgun (WGS) entry which is preliminary data.</text>
</comment>
<evidence type="ECO:0000313" key="7">
    <source>
        <dbReference type="EMBL" id="PWC29820.1"/>
    </source>
</evidence>
<dbReference type="CDD" id="cd06583">
    <property type="entry name" value="PGRP"/>
    <property type="match status" value="1"/>
</dbReference>
<dbReference type="Proteomes" id="UP000245048">
    <property type="component" value="Unassembled WGS sequence"/>
</dbReference>
<dbReference type="RefSeq" id="WP_109516391.1">
    <property type="nucleotide sequence ID" value="NZ_PDOA01000003.1"/>
</dbReference>
<sequence>MLVLHYTGMASAAAALDRLCDPAPPPPLPRVSCHYLVEEDGLIWRLVPEGRRAWHAGISFWRGHETLNGRSIGIEIANPGHEWGYRPFPALQMAAVAELCLDILARHPIPPCNVVGHSDIAPDRKQDPGELFDWEGLAANGVGLWPRGITGAETAPAPGGVARALPLLARIGYPVDPARPELALAAFQRRWRQETVDGRADAGTLRRLEAVAALYPPA</sequence>
<dbReference type="InterPro" id="IPR002502">
    <property type="entry name" value="Amidase_domain"/>
</dbReference>
<name>A0A2U1V7D9_9PROT</name>
<dbReference type="InterPro" id="IPR036505">
    <property type="entry name" value="Amidase/PGRP_sf"/>
</dbReference>
<dbReference type="GO" id="GO:0071555">
    <property type="term" value="P:cell wall organization"/>
    <property type="evidence" value="ECO:0007669"/>
    <property type="project" value="UniProtKB-KW"/>
</dbReference>
<keyword evidence="4" id="KW-0378">Hydrolase</keyword>
<dbReference type="SUPFAM" id="SSF55846">
    <property type="entry name" value="N-acetylmuramoyl-L-alanine amidase-like"/>
    <property type="match status" value="1"/>
</dbReference>
<dbReference type="GO" id="GO:0009254">
    <property type="term" value="P:peptidoglycan turnover"/>
    <property type="evidence" value="ECO:0007669"/>
    <property type="project" value="TreeGrafter"/>
</dbReference>
<evidence type="ECO:0000313" key="8">
    <source>
        <dbReference type="Proteomes" id="UP000245048"/>
    </source>
</evidence>
<dbReference type="OrthoDB" id="9794842at2"/>
<dbReference type="SUPFAM" id="SSF47090">
    <property type="entry name" value="PGBD-like"/>
    <property type="match status" value="1"/>
</dbReference>
<evidence type="ECO:0000259" key="6">
    <source>
        <dbReference type="SMART" id="SM00644"/>
    </source>
</evidence>
<evidence type="ECO:0000256" key="3">
    <source>
        <dbReference type="ARBA" id="ARBA00011901"/>
    </source>
</evidence>
<organism evidence="7 8">
    <name type="scientific">Teichococcus aestuarii</name>
    <dbReference type="NCBI Taxonomy" id="568898"/>
    <lineage>
        <taxon>Bacteria</taxon>
        <taxon>Pseudomonadati</taxon>
        <taxon>Pseudomonadota</taxon>
        <taxon>Alphaproteobacteria</taxon>
        <taxon>Acetobacterales</taxon>
        <taxon>Roseomonadaceae</taxon>
        <taxon>Roseomonas</taxon>
    </lineage>
</organism>
<evidence type="ECO:0000256" key="1">
    <source>
        <dbReference type="ARBA" id="ARBA00001561"/>
    </source>
</evidence>
<dbReference type="Pfam" id="PF01510">
    <property type="entry name" value="Amidase_2"/>
    <property type="match status" value="1"/>
</dbReference>
<dbReference type="PANTHER" id="PTHR30417:SF1">
    <property type="entry name" value="N-ACETYLMURAMOYL-L-ALANINE AMIDASE AMID"/>
    <property type="match status" value="1"/>
</dbReference>
<accession>A0A2U1V7D9</accession>
<keyword evidence="5" id="KW-0961">Cell wall biogenesis/degradation</keyword>
<evidence type="ECO:0000256" key="4">
    <source>
        <dbReference type="ARBA" id="ARBA00022801"/>
    </source>
</evidence>
<dbReference type="EMBL" id="PDOA01000003">
    <property type="protein sequence ID" value="PWC29820.1"/>
    <property type="molecule type" value="Genomic_DNA"/>
</dbReference>